<dbReference type="GO" id="GO:0016787">
    <property type="term" value="F:hydrolase activity"/>
    <property type="evidence" value="ECO:0007669"/>
    <property type="project" value="UniProtKB-KW"/>
</dbReference>
<dbReference type="PANTHER" id="PTHR18901:SF38">
    <property type="entry name" value="PSEUDOURIDINE-5'-PHOSPHATASE"/>
    <property type="match status" value="1"/>
</dbReference>
<dbReference type="InterPro" id="IPR036412">
    <property type="entry name" value="HAD-like_sf"/>
</dbReference>
<protein>
    <submittedName>
        <fullName evidence="1">HAD family hydrolase</fullName>
    </submittedName>
</protein>
<dbReference type="SFLD" id="SFLDG01129">
    <property type="entry name" value="C1.5:_HAD__Beta-PGM__Phosphata"/>
    <property type="match status" value="1"/>
</dbReference>
<dbReference type="PANTHER" id="PTHR18901">
    <property type="entry name" value="2-DEOXYGLUCOSE-6-PHOSPHATE PHOSPHATASE 2"/>
    <property type="match status" value="1"/>
</dbReference>
<dbReference type="EMBL" id="QQBH01000019">
    <property type="protein sequence ID" value="RDD86194.1"/>
    <property type="molecule type" value="Genomic_DNA"/>
</dbReference>
<proteinExistence type="predicted"/>
<gene>
    <name evidence="1" type="ORF">DVZ84_25825</name>
</gene>
<dbReference type="InterPro" id="IPR023214">
    <property type="entry name" value="HAD_sf"/>
</dbReference>
<dbReference type="SFLD" id="SFLDS00003">
    <property type="entry name" value="Haloacid_Dehalogenase"/>
    <property type="match status" value="1"/>
</dbReference>
<dbReference type="Pfam" id="PF00702">
    <property type="entry name" value="Hydrolase"/>
    <property type="match status" value="1"/>
</dbReference>
<dbReference type="SUPFAM" id="SSF56784">
    <property type="entry name" value="HAD-like"/>
    <property type="match status" value="1"/>
</dbReference>
<dbReference type="AlphaFoldDB" id="A0A369UZQ0"/>
<sequence>MITWPSASPCTGDGGFIVGAQELRAGATGRLIVLDFDGVLLDTERVGIDVWRDLLDDGPRPARDALSVRADGTLDRDALRRGLTATLGRRRARALWSEFERRNRVRADRLDARPGVRPFLAHCRERGHRLAVASGNGRDWVEGHLQRLGIRSAFHSVHCAGPGVRTKPAPDTYLRALHACAPAGPASGLLAVEDSYAGLAAAGAAGLPAVWLTDAPGSALSPGPVARRVRALDELIGTL</sequence>
<evidence type="ECO:0000313" key="2">
    <source>
        <dbReference type="Proteomes" id="UP000253742"/>
    </source>
</evidence>
<dbReference type="OrthoDB" id="9793014at2"/>
<accession>A0A369UZQ0</accession>
<reference evidence="1 2" key="1">
    <citation type="submission" date="2018-07" db="EMBL/GenBank/DDBJ databases">
        <title>Genome guided investigation of antibiotics producing actinomycetales strain isolated from a Macau mangrove ecosystem.</title>
        <authorList>
            <person name="Hu D."/>
        </authorList>
    </citation>
    <scope>NUCLEOTIDE SEQUENCE [LARGE SCALE GENOMIC DNA]</scope>
    <source>
        <strain evidence="1 2">2297</strain>
    </source>
</reference>
<evidence type="ECO:0000313" key="1">
    <source>
        <dbReference type="EMBL" id="RDD86194.1"/>
    </source>
</evidence>
<dbReference type="Gene3D" id="3.40.50.1000">
    <property type="entry name" value="HAD superfamily/HAD-like"/>
    <property type="match status" value="1"/>
</dbReference>
<dbReference type="Gene3D" id="1.10.150.240">
    <property type="entry name" value="Putative phosphatase, domain 2"/>
    <property type="match status" value="1"/>
</dbReference>
<organism evidence="1 2">
    <name type="scientific">Streptomyces parvulus</name>
    <dbReference type="NCBI Taxonomy" id="146923"/>
    <lineage>
        <taxon>Bacteria</taxon>
        <taxon>Bacillati</taxon>
        <taxon>Actinomycetota</taxon>
        <taxon>Actinomycetes</taxon>
        <taxon>Kitasatosporales</taxon>
        <taxon>Streptomycetaceae</taxon>
        <taxon>Streptomyces</taxon>
    </lineage>
</organism>
<dbReference type="NCBIfam" id="TIGR01509">
    <property type="entry name" value="HAD-SF-IA-v3"/>
    <property type="match status" value="1"/>
</dbReference>
<keyword evidence="1" id="KW-0378">Hydrolase</keyword>
<comment type="caution">
    <text evidence="1">The sequence shown here is derived from an EMBL/GenBank/DDBJ whole genome shotgun (WGS) entry which is preliminary data.</text>
</comment>
<dbReference type="InterPro" id="IPR006439">
    <property type="entry name" value="HAD-SF_hydro_IA"/>
</dbReference>
<dbReference type="InterPro" id="IPR023198">
    <property type="entry name" value="PGP-like_dom2"/>
</dbReference>
<name>A0A369UZQ0_9ACTN</name>
<dbReference type="Proteomes" id="UP000253742">
    <property type="component" value="Unassembled WGS sequence"/>
</dbReference>